<dbReference type="FunFam" id="2.60.40.10:FF:000857">
    <property type="entry name" value="PKHD1 like 1"/>
    <property type="match status" value="1"/>
</dbReference>
<keyword evidence="4" id="KW-1003">Cell membrane</keyword>
<keyword evidence="9" id="KW-0966">Cell projection</keyword>
<dbReference type="GO" id="GO:0007399">
    <property type="term" value="P:nervous system development"/>
    <property type="evidence" value="ECO:0007669"/>
    <property type="project" value="UniProtKB-ARBA"/>
</dbReference>
<dbReference type="Gene3D" id="2.60.40.420">
    <property type="entry name" value="Cupredoxins - blue copper proteins"/>
    <property type="match status" value="1"/>
</dbReference>
<evidence type="ECO:0000313" key="14">
    <source>
        <dbReference type="Proteomes" id="UP001152622"/>
    </source>
</evidence>
<comment type="caution">
    <text evidence="13">The sequence shown here is derived from an EMBL/GenBank/DDBJ whole genome shotgun (WGS) entry which is preliminary data.</text>
</comment>
<reference evidence="13" key="1">
    <citation type="journal article" date="2023" name="Science">
        <title>Genome structures resolve the early diversification of teleost fishes.</title>
        <authorList>
            <person name="Parey E."/>
            <person name="Louis A."/>
            <person name="Montfort J."/>
            <person name="Bouchez O."/>
            <person name="Roques C."/>
            <person name="Iampietro C."/>
            <person name="Lluch J."/>
            <person name="Castinel A."/>
            <person name="Donnadieu C."/>
            <person name="Desvignes T."/>
            <person name="Floi Bucao C."/>
            <person name="Jouanno E."/>
            <person name="Wen M."/>
            <person name="Mejri S."/>
            <person name="Dirks R."/>
            <person name="Jansen H."/>
            <person name="Henkel C."/>
            <person name="Chen W.J."/>
            <person name="Zahm M."/>
            <person name="Cabau C."/>
            <person name="Klopp C."/>
            <person name="Thompson A.W."/>
            <person name="Robinson-Rechavi M."/>
            <person name="Braasch I."/>
            <person name="Lecointre G."/>
            <person name="Bobe J."/>
            <person name="Postlethwait J.H."/>
            <person name="Berthelot C."/>
            <person name="Roest Crollius H."/>
            <person name="Guiguen Y."/>
        </authorList>
    </citation>
    <scope>NUCLEOTIDE SEQUENCE</scope>
    <source>
        <strain evidence="13">WJC10195</strain>
    </source>
</reference>
<dbReference type="GO" id="GO:0005886">
    <property type="term" value="C:plasma membrane"/>
    <property type="evidence" value="ECO:0007669"/>
    <property type="project" value="UniProtKB-SubCell"/>
</dbReference>
<evidence type="ECO:0000256" key="9">
    <source>
        <dbReference type="ARBA" id="ARBA00023273"/>
    </source>
</evidence>
<evidence type="ECO:0000256" key="5">
    <source>
        <dbReference type="ARBA" id="ARBA00022729"/>
    </source>
</evidence>
<evidence type="ECO:0000256" key="1">
    <source>
        <dbReference type="ARBA" id="ARBA00004167"/>
    </source>
</evidence>
<dbReference type="FunFam" id="2.60.40.10:FF:000616">
    <property type="entry name" value="PKHD1 like 1"/>
    <property type="match status" value="2"/>
</dbReference>
<sequence length="3020" mass="328199">MDWLRKAEFLSLAILCLWSLSDTQRVTNLTPNWGGLNGATRLTIKGEGFAQENQFTLNANKKDFGNSVHLVSDTRSIPCDVERDSTHSNQITCYTRPMPSGNYVVRVTVDGVPIPQSRICNGYSWYSQCHFHPHSYYSPTITSVTPTSGLPGALVTVRGRIVTDVYGSNTDRSSNGLEVRVLRAYMGGMPCELLRPNSDDLYGLSLDYEGSQSGKMTCKMTGTYVGHHNMSYILDSRYGRSLPDKALFTVSSLNKLAMFQTYAVVNGVSPSAGSSRGGTILTIDGRHFDETDRPATVLVGGQDCRILSLSDERITCVTPEYQINNMTVFPGGRGLKMEVWNDSRPGDLDEVLDYDGNRTGYSVSWVDSLSHTWPRELEYFVARLSGFIVPTETDNYTFYIKGNDRYALHFSHTGLPQDKVKIAYKNYQTTHFHSSSNQRSERMYLEKGKPYYIEVLLQDYATVGSVDVGFFKEKSPFTAQQSGESVNELQMIWTSYSKYPETQVVSFQNWTAAEPIKEVQMVTINSSCFNLNSCAYTFYRLNYNSHSTGPIPVSASAADVQNALNSLWSIKPDTVQVTKVDFSTGATYTVVFNSRRGDYESLRYETIADSVNITVTELTKGKPSLETFTLGWGGIYSRPVDFNASASEVQSALEAMLSAECPSEILATEEDRDVIYFRDYEADQPFYSRYSSGSRVLDREAFCGQGSVMNPGRLFMSGVHWDSLKIYNPVSLRQYSTLCFAYKGYLRNEIGVVFSYERSKGGTRRESYRIPVILNRGYDWSYICVDLLTPLQTEYSGSGYNLTELQVYRETSEDIYVDAVHLGRRATTINVNAVVQTQKPPALADLGLFVEQISVWKMPEMEASGVSYQVTASPYNCGHDFPLLSVGFLQRASNSSEDTALFSEGGAGVTVTRTQSASPPMSGTFDAEIYDRRIEGLAVNITAKDLQYSLQGIPEMGELNVYRYGSCVGYNWWIEWLSNPGAQPLIQINDSSVMGINPRVISSVQRRGGLLKSTILGDFLRVPESRPQVEVLINGIPSKCSGDCGFEWSAGRTPTVTGISPTQGSHALNTVLTITGSQFPSDNATVLIGDVKCPVLQMDSSSLTCKVGNASAGTYPLSLSFAGLGHAQYSGMTGLNFTYQMGVVSIAPSSGSIAGGTLVTVTGYGFSNRTTVLIGAWRCSNVSEDLDQLLCRTPPGTAGSHTVTLEVGDMSVSASDPFIYDVNLTPLITSMSPLRTTVLGNGNLNIQGTSFQDQTNDSSVLIGQRECRILQWFSTNITCLLPQLPPAQYIVHVQAGNWGYAITNNGTNATIDYVLEVTGLSPMRGSLYGGTKVTITGSGFSSSIPENRVSLGGTPCEVTSSSERQLECVTETQETTRVVTNQGSHTRYGESYAWSPMSVTVSVGDTVAWRWDTPSFILGLGYRVFSVVSPSSTTYDGVFTSGDTKTASGFFSYRFTAPGDYYYSSGYVDASNHKFMQGVVKVQRKEEEYDSLHLTVGGLEANYRPGAPHRNSKAAMECVSSVPDCSQATDYLLPVDGLYFSFLDCYSPMVYHIWPGSGTTYDIIYIEGLGFSNTSCANEVTVGGSPCQVINSTMGQINCRLWSDSGLKVGVGHPVSVRVNNIGAAINVAPNEFDRRFVVLPVIDSLSPNAGATAGYTRLTIQGSGFSAVPQETTVTVAGMPCHALSVNYTQVICDTSPASARSGEAAVSVGGIAASCRYSCAFQYSADLDPQVTGISPDAVNGSSTTVTVTGSGFGSSLDDVEVFAGVVELEATAVTDGNITLAVGPMPAGDHDLKVVIRNKGLASGSATLRSITHASLAPSAGSTAGGTALLVTGNGFVPGNTSVTVDGAACWLQWVTPGELSCLTPAHLAGRVEVQIRVLSVAYPPLNFIYSPTETPVITAVNPGAGSGGTAINITGSGFGADLQHVSVTIGDARCNVSALTDAEIQCVVGERAGGTFPIALHHAVKGNGDSRASFEYLWAFTNITPNQGGYGGGVILRLNGSGFDPHSAQVLVCGRECAVQTEMSMSTLLRCTVPPMHATEEQLVCTVEVLQANDLASLPNAFSYGSLLTPAIIEVSPRRGGTAGGTRLTITGSNFSSNSSEIAVTIAGSVCDIDSANNTHIVCITNPQPRSQETKVQVHIKDRGFANTDNADFFYIDVWSSKYTWGGLSPPEAGMFAVVTKGQTILLDTSTPVLKMLLIQGGTLVFDEADIELQAENILIVDGGVLQVGTEAEPFQHKAVITMHGHLRSQELPVYGTKTLAIREGTLDLHGIPVPVPWTHLAETAAAGSATVTLRQSVTWNVGDEIVIASTGGRHSQRENEVRRIASVSADGRTLGLTEPLTYTHLGVSVTLPDGTVFEGRAEVGLLTRNIVVRGSNNPEWNDKIEACPDGFNTGEFATQTCFQGRFGEETGSDEFGGCIMFHAPRPNENLAIGRIEHVEVFHAGQAFKLGRYPIHWHLMGDLQYKSYVRGCAIHQTYNRAVTIHNTHNLLVERNVIYNIKGGAFFIEDGIETGNVLQYNLAVFVKQSTSLLNDDVTPAAYWVTNPNNIIRHNAAAGGTHFGFWYRMHTHPDGPSYDPNICQKKVPLGEFYNNTVHSQGWFGLWIFQEYFPVRGGSCGSRRPEPAVFRALTTWNCEKGAEWVNVGAVQFSDFLMVNNEKAGIEAKRIIPWYVSGWGEEVGAVVKNCTIVGHVDELGLGGSHCSARGVVLPLDDGLSVLSTTFLNFDRPSCAAVGVTKITGTCTDRCGGWSARFSGIQYFNSPNKGGFSWEHEVVLIDSDGSLTGNADQKVVPLSGLLDPAHCSQEAAWSVGFPGAICNHTVNFHRLAFNSPSPYSLRAKDVILTNSYGSSVVPYLKKRMTHKLGWMALLPSTETYNWYFYRADHLTNISYSATFYGFRQQDYIIVNHNLTQTPDKFHIVDNRNGSDNPLDFSTNENGDWYFNETSKNLYYMVSGQRSQRRRRSSVDPAMLDVSVGFQVYLCFFKDCIPPPPPPPATLPPIPSRRPDDFMCVPFTLC</sequence>
<dbReference type="InterPro" id="IPR011050">
    <property type="entry name" value="Pectin_lyase_fold/virulence"/>
</dbReference>
<organism evidence="13 14">
    <name type="scientific">Synaphobranchus kaupii</name>
    <name type="common">Kaup's arrowtooth eel</name>
    <dbReference type="NCBI Taxonomy" id="118154"/>
    <lineage>
        <taxon>Eukaryota</taxon>
        <taxon>Metazoa</taxon>
        <taxon>Chordata</taxon>
        <taxon>Craniata</taxon>
        <taxon>Vertebrata</taxon>
        <taxon>Euteleostomi</taxon>
        <taxon>Actinopterygii</taxon>
        <taxon>Neopterygii</taxon>
        <taxon>Teleostei</taxon>
        <taxon>Anguilliformes</taxon>
        <taxon>Synaphobranchidae</taxon>
        <taxon>Synaphobranchus</taxon>
    </lineage>
</organism>
<dbReference type="InterPro" id="IPR002909">
    <property type="entry name" value="IPT_dom"/>
</dbReference>
<proteinExistence type="predicted"/>
<dbReference type="SUPFAM" id="SSF51126">
    <property type="entry name" value="Pectin lyase-like"/>
    <property type="match status" value="1"/>
</dbReference>
<dbReference type="PROSITE" id="PS51484">
    <property type="entry name" value="G8"/>
    <property type="match status" value="1"/>
</dbReference>
<dbReference type="SMART" id="SM01225">
    <property type="entry name" value="G8"/>
    <property type="match status" value="1"/>
</dbReference>
<feature type="domain" description="G8" evidence="11">
    <location>
        <begin position="2167"/>
        <end position="2287"/>
    </location>
</feature>
<dbReference type="FunFam" id="2.60.40.10:FF:001057">
    <property type="entry name" value="PKHD1 like 1"/>
    <property type="match status" value="1"/>
</dbReference>
<keyword evidence="8" id="KW-0325">Glycoprotein</keyword>
<name>A0A9Q1ICR8_SYNKA</name>
<feature type="domain" description="PA14" evidence="12">
    <location>
        <begin position="330"/>
        <end position="484"/>
    </location>
</feature>
<dbReference type="Pfam" id="PF10162">
    <property type="entry name" value="G8"/>
    <property type="match status" value="1"/>
</dbReference>
<dbReference type="SMART" id="SM00429">
    <property type="entry name" value="IPT"/>
    <property type="match status" value="10"/>
</dbReference>
<keyword evidence="6" id="KW-0677">Repeat</keyword>
<dbReference type="InterPro" id="IPR037524">
    <property type="entry name" value="PA14/GLEYA"/>
</dbReference>
<keyword evidence="7" id="KW-1133">Transmembrane helix</keyword>
<dbReference type="GO" id="GO:0042995">
    <property type="term" value="C:cell projection"/>
    <property type="evidence" value="ECO:0007669"/>
    <property type="project" value="UniProtKB-SubCell"/>
</dbReference>
<keyword evidence="14" id="KW-1185">Reference proteome</keyword>
<protein>
    <recommendedName>
        <fullName evidence="15">Fibrocystin-L</fullName>
    </recommendedName>
</protein>
<evidence type="ECO:0000256" key="6">
    <source>
        <dbReference type="ARBA" id="ARBA00022737"/>
    </source>
</evidence>
<comment type="subcellular location">
    <subcellularLocation>
        <location evidence="2">Cell membrane</location>
    </subcellularLocation>
    <subcellularLocation>
        <location evidence="3">Cell projection</location>
    </subcellularLocation>
    <subcellularLocation>
        <location evidence="1">Membrane</location>
        <topology evidence="1">Single-pass membrane protein</topology>
    </subcellularLocation>
</comment>
<dbReference type="Gene3D" id="2.60.40.10">
    <property type="entry name" value="Immunoglobulins"/>
    <property type="match status" value="13"/>
</dbReference>
<evidence type="ECO:0000259" key="11">
    <source>
        <dbReference type="PROSITE" id="PS51484"/>
    </source>
</evidence>
<feature type="chain" id="PRO_5040116992" description="Fibrocystin-L" evidence="10">
    <location>
        <begin position="24"/>
        <end position="3020"/>
    </location>
</feature>
<dbReference type="FunFam" id="2.60.40.10:FF:001292">
    <property type="entry name" value="PKHD1 like 1"/>
    <property type="match status" value="1"/>
</dbReference>
<feature type="signal peptide" evidence="10">
    <location>
        <begin position="1"/>
        <end position="23"/>
    </location>
</feature>
<dbReference type="InterPro" id="IPR019316">
    <property type="entry name" value="G8_domain"/>
</dbReference>
<accession>A0A9Q1ICR8</accession>
<dbReference type="InterPro" id="IPR006626">
    <property type="entry name" value="PbH1"/>
</dbReference>
<dbReference type="EMBL" id="JAINUF010000021">
    <property type="protein sequence ID" value="KAJ8334861.1"/>
    <property type="molecule type" value="Genomic_DNA"/>
</dbReference>
<dbReference type="SUPFAM" id="SSF56988">
    <property type="entry name" value="Anthrax protective antigen"/>
    <property type="match status" value="1"/>
</dbReference>
<gene>
    <name evidence="13" type="ORF">SKAU_G00405000</name>
</gene>
<evidence type="ECO:0008006" key="15">
    <source>
        <dbReference type="Google" id="ProtNLM"/>
    </source>
</evidence>
<evidence type="ECO:0000256" key="10">
    <source>
        <dbReference type="SAM" id="SignalP"/>
    </source>
</evidence>
<evidence type="ECO:0000313" key="13">
    <source>
        <dbReference type="EMBL" id="KAJ8334861.1"/>
    </source>
</evidence>
<evidence type="ECO:0000256" key="7">
    <source>
        <dbReference type="ARBA" id="ARBA00022989"/>
    </source>
</evidence>
<keyword evidence="7" id="KW-0472">Membrane</keyword>
<dbReference type="Pfam" id="PF24606">
    <property type="entry name" value="CEMIP_beta-hel"/>
    <property type="match status" value="1"/>
</dbReference>
<dbReference type="InterPro" id="IPR052387">
    <property type="entry name" value="Fibrocystin"/>
</dbReference>
<dbReference type="Gene3D" id="2.60.120.1560">
    <property type="match status" value="1"/>
</dbReference>
<dbReference type="InterPro" id="IPR055401">
    <property type="entry name" value="CEMIP_beta-hel_dom"/>
</dbReference>
<dbReference type="InterPro" id="IPR011658">
    <property type="entry name" value="PA14_dom"/>
</dbReference>
<dbReference type="SUPFAM" id="SSF49503">
    <property type="entry name" value="Cupredoxins"/>
    <property type="match status" value="1"/>
</dbReference>
<evidence type="ECO:0000256" key="4">
    <source>
        <dbReference type="ARBA" id="ARBA00022475"/>
    </source>
</evidence>
<dbReference type="InterPro" id="IPR014756">
    <property type="entry name" value="Ig_E-set"/>
</dbReference>
<dbReference type="FunFam" id="2.60.40.10:FF:001195">
    <property type="entry name" value="PKHD1 like 1"/>
    <property type="match status" value="1"/>
</dbReference>
<keyword evidence="7" id="KW-0812">Transmembrane</keyword>
<evidence type="ECO:0000256" key="2">
    <source>
        <dbReference type="ARBA" id="ARBA00004236"/>
    </source>
</evidence>
<dbReference type="SUPFAM" id="SSF81296">
    <property type="entry name" value="E set domains"/>
    <property type="match status" value="13"/>
</dbReference>
<keyword evidence="5 10" id="KW-0732">Signal</keyword>
<dbReference type="FunFam" id="2.60.40.10:FF:001165">
    <property type="entry name" value="PKHD1 like 1"/>
    <property type="match status" value="1"/>
</dbReference>
<dbReference type="PANTHER" id="PTHR46769">
    <property type="entry name" value="POLYCYSTIC KIDNEY AND HEPATIC DISEASE 1 (AUTOSOMAL RECESSIVE)-LIKE 1"/>
    <property type="match status" value="1"/>
</dbReference>
<dbReference type="OrthoDB" id="120976at2759"/>
<dbReference type="InterPro" id="IPR008972">
    <property type="entry name" value="Cupredoxin"/>
</dbReference>
<evidence type="ECO:0000256" key="3">
    <source>
        <dbReference type="ARBA" id="ARBA00004316"/>
    </source>
</evidence>
<dbReference type="SMART" id="SM00710">
    <property type="entry name" value="PbH1"/>
    <property type="match status" value="7"/>
</dbReference>
<dbReference type="Pfam" id="PF01833">
    <property type="entry name" value="TIG"/>
    <property type="match status" value="13"/>
</dbReference>
<dbReference type="InterPro" id="IPR013783">
    <property type="entry name" value="Ig-like_fold"/>
</dbReference>
<dbReference type="CDD" id="cd00603">
    <property type="entry name" value="IPT_PCSR"/>
    <property type="match status" value="12"/>
</dbReference>
<dbReference type="PANTHER" id="PTHR46769:SF2">
    <property type="entry name" value="FIBROCYSTIN-L ISOFORM 2 PRECURSOR-RELATED"/>
    <property type="match status" value="1"/>
</dbReference>
<dbReference type="Proteomes" id="UP001152622">
    <property type="component" value="Chromosome 21"/>
</dbReference>
<dbReference type="PROSITE" id="PS51820">
    <property type="entry name" value="PA14"/>
    <property type="match status" value="1"/>
</dbReference>
<dbReference type="Pfam" id="PF07691">
    <property type="entry name" value="PA14"/>
    <property type="match status" value="1"/>
</dbReference>
<evidence type="ECO:0000256" key="8">
    <source>
        <dbReference type="ARBA" id="ARBA00023180"/>
    </source>
</evidence>
<evidence type="ECO:0000259" key="12">
    <source>
        <dbReference type="PROSITE" id="PS51820"/>
    </source>
</evidence>